<keyword evidence="4" id="KW-1185">Reference proteome</keyword>
<organism evidence="3 4">
    <name type="scientific">Arthrobacter gyeryongensis</name>
    <dbReference type="NCBI Taxonomy" id="1650592"/>
    <lineage>
        <taxon>Bacteria</taxon>
        <taxon>Bacillati</taxon>
        <taxon>Actinomycetota</taxon>
        <taxon>Actinomycetes</taxon>
        <taxon>Micrococcales</taxon>
        <taxon>Micrococcaceae</taxon>
        <taxon>Arthrobacter</taxon>
    </lineage>
</organism>
<gene>
    <name evidence="3" type="ORF">GCM10023346_20090</name>
</gene>
<evidence type="ECO:0000256" key="2">
    <source>
        <dbReference type="ARBA" id="ARBA00022840"/>
    </source>
</evidence>
<dbReference type="RefSeq" id="WP_345449190.1">
    <property type="nucleotide sequence ID" value="NZ_BAABKK010000011.1"/>
</dbReference>
<evidence type="ECO:0000313" key="3">
    <source>
        <dbReference type="EMBL" id="GAA5193915.1"/>
    </source>
</evidence>
<keyword evidence="2" id="KW-0067">ATP-binding</keyword>
<reference evidence="4" key="1">
    <citation type="journal article" date="2019" name="Int. J. Syst. Evol. Microbiol.">
        <title>The Global Catalogue of Microorganisms (GCM) 10K type strain sequencing project: providing services to taxonomists for standard genome sequencing and annotation.</title>
        <authorList>
            <consortium name="The Broad Institute Genomics Platform"/>
            <consortium name="The Broad Institute Genome Sequencing Center for Infectious Disease"/>
            <person name="Wu L."/>
            <person name="Ma J."/>
        </authorList>
    </citation>
    <scope>NUCLEOTIDE SEQUENCE [LARGE SCALE GENOMIC DNA]</scope>
    <source>
        <strain evidence="4">JCM 18514</strain>
    </source>
</reference>
<protein>
    <submittedName>
        <fullName evidence="3">Uncharacterized protein</fullName>
    </submittedName>
</protein>
<evidence type="ECO:0000256" key="1">
    <source>
        <dbReference type="ARBA" id="ARBA00022741"/>
    </source>
</evidence>
<accession>A0ABP9SDT5</accession>
<comment type="caution">
    <text evidence="3">The sequence shown here is derived from an EMBL/GenBank/DDBJ whole genome shotgun (WGS) entry which is preliminary data.</text>
</comment>
<dbReference type="Pfam" id="PF03969">
    <property type="entry name" value="AFG1_ATPase"/>
    <property type="match status" value="1"/>
</dbReference>
<evidence type="ECO:0000313" key="4">
    <source>
        <dbReference type="Proteomes" id="UP001500200"/>
    </source>
</evidence>
<proteinExistence type="predicted"/>
<dbReference type="PANTHER" id="PTHR12169">
    <property type="entry name" value="ATPASE N2B"/>
    <property type="match status" value="1"/>
</dbReference>
<keyword evidence="1" id="KW-0547">Nucleotide-binding</keyword>
<name>A0ABP9SDT5_9MICC</name>
<sequence length="172" mass="18476">MAPGQEGFSRGKIITPGTPAQLGAFGLFPPAKSQERILTPATQRLTVKAADDMLWVSFTELCGGVMSTADYLALAEDYGTWVIDGVPSPTLESTAGSAPAWQRFSNVVDVLYDRDVTLFLVGHGPLDWDLAQDPAHRTSTQPVDLARIARRLSLLGRVEDSTPFEEVEAGGS</sequence>
<dbReference type="EMBL" id="BAABKK010000011">
    <property type="protein sequence ID" value="GAA5193915.1"/>
    <property type="molecule type" value="Genomic_DNA"/>
</dbReference>
<dbReference type="InterPro" id="IPR005654">
    <property type="entry name" value="ATPase_AFG1-like"/>
</dbReference>
<dbReference type="PANTHER" id="PTHR12169:SF6">
    <property type="entry name" value="AFG1-LIKE ATPASE"/>
    <property type="match status" value="1"/>
</dbReference>
<dbReference type="Proteomes" id="UP001500200">
    <property type="component" value="Unassembled WGS sequence"/>
</dbReference>